<dbReference type="OrthoDB" id="195521at2157"/>
<gene>
    <name evidence="2" type="ordered locus">Halru_1643</name>
</gene>
<dbReference type="InterPro" id="IPR058264">
    <property type="entry name" value="DUF7958"/>
</dbReference>
<evidence type="ECO:0000313" key="3">
    <source>
        <dbReference type="Proteomes" id="UP000010846"/>
    </source>
</evidence>
<organism evidence="2 3">
    <name type="scientific">Halovivax ruber (strain DSM 18193 / JCM 13892 / XH-70)</name>
    <dbReference type="NCBI Taxonomy" id="797302"/>
    <lineage>
        <taxon>Archaea</taxon>
        <taxon>Methanobacteriati</taxon>
        <taxon>Methanobacteriota</taxon>
        <taxon>Stenosarchaea group</taxon>
        <taxon>Halobacteria</taxon>
        <taxon>Halobacteriales</taxon>
        <taxon>Natrialbaceae</taxon>
        <taxon>Halovivax</taxon>
    </lineage>
</organism>
<dbReference type="Pfam" id="PF25858">
    <property type="entry name" value="DUF7958"/>
    <property type="match status" value="1"/>
</dbReference>
<reference evidence="2" key="1">
    <citation type="submission" date="2011-09" db="EMBL/GenBank/DDBJ databases">
        <title>Complete sequence of Halovivax ruber XH-70.</title>
        <authorList>
            <consortium name="US DOE Joint Genome Institute"/>
            <person name="Lucas S."/>
            <person name="Han J."/>
            <person name="Lapidus A."/>
            <person name="Cheng J.-F."/>
            <person name="Goodwin L."/>
            <person name="Pitluck S."/>
            <person name="Peters L."/>
            <person name="Mikhailova N."/>
            <person name="Davenport K."/>
            <person name="Detter J.C."/>
            <person name="Han C."/>
            <person name="Tapia R."/>
            <person name="Land M."/>
            <person name="Hauser L."/>
            <person name="Kyrpides N."/>
            <person name="Ivanova N."/>
            <person name="Pagani I."/>
            <person name="Sproer C."/>
            <person name="Anderson I."/>
            <person name="Woyke T."/>
        </authorList>
    </citation>
    <scope>NUCLEOTIDE SEQUENCE</scope>
    <source>
        <strain evidence="2">XH-70</strain>
    </source>
</reference>
<accession>L0I9G6</accession>
<proteinExistence type="predicted"/>
<sequence length="302" mass="34536">MEVNIIGEDSDDIGTEVTDSKGVVHQIEMHKDSGVIYAHEQDGYADDPSKRTNEETEHGNQARRLSEWHVYRERGYDTVTPFANPDRIVAAIMAILDMTAVEVEHFFGDLEAELLRYQNGSYDHLPFEDVDPSELYVYRQDIWVTPDPTEAEPPLLEQFCEYVESPRQTLGEILGDGPDPRDSLPAYEIEAVSDVHYLYSDGRSREERWADQPLDREPDARIEMLAIDPDAFDSFAQLLASHLGNQIRDRFLDMGLHPPKVFQTPGLGTHDAMIKQQLMPMYDRHFLASEHDSPWDQNAGFL</sequence>
<evidence type="ECO:0000256" key="1">
    <source>
        <dbReference type="SAM" id="MobiDB-lite"/>
    </source>
</evidence>
<dbReference type="HOGENOM" id="CLU_072245_0_0_2"/>
<dbReference type="Proteomes" id="UP000010846">
    <property type="component" value="Chromosome"/>
</dbReference>
<dbReference type="AlphaFoldDB" id="L0I9G6"/>
<keyword evidence="3" id="KW-1185">Reference proteome</keyword>
<dbReference type="EMBL" id="CP003050">
    <property type="protein sequence ID" value="AGB16250.1"/>
    <property type="molecule type" value="Genomic_DNA"/>
</dbReference>
<name>L0I9G6_HALRX</name>
<feature type="region of interest" description="Disordered" evidence="1">
    <location>
        <begin position="43"/>
        <end position="63"/>
    </location>
</feature>
<protein>
    <submittedName>
        <fullName evidence="2">Uncharacterized protein</fullName>
    </submittedName>
</protein>
<evidence type="ECO:0000313" key="2">
    <source>
        <dbReference type="EMBL" id="AGB16250.1"/>
    </source>
</evidence>
<dbReference type="eggNOG" id="arCOG10872">
    <property type="taxonomic scope" value="Archaea"/>
</dbReference>
<dbReference type="KEGG" id="hru:Halru_1643"/>